<dbReference type="GeneID" id="66952972"/>
<gene>
    <name evidence="1" type="ORF">BTN49_0707</name>
</gene>
<evidence type="ECO:0000313" key="1">
    <source>
        <dbReference type="EMBL" id="PCS23738.1"/>
    </source>
</evidence>
<evidence type="ECO:0000313" key="2">
    <source>
        <dbReference type="Proteomes" id="UP000219020"/>
    </source>
</evidence>
<dbReference type="EMBL" id="NBYY01000009">
    <property type="protein sequence ID" value="PCS23738.1"/>
    <property type="molecule type" value="Genomic_DNA"/>
</dbReference>
<accession>A0A2A5T6I5</accession>
<organism evidence="1 2">
    <name type="scientific">Candidatus Enterovibrio escicola</name>
    <dbReference type="NCBI Taxonomy" id="1927127"/>
    <lineage>
        <taxon>Bacteria</taxon>
        <taxon>Pseudomonadati</taxon>
        <taxon>Pseudomonadota</taxon>
        <taxon>Gammaproteobacteria</taxon>
        <taxon>Vibrionales</taxon>
        <taxon>Vibrionaceae</taxon>
        <taxon>Enterovibrio</taxon>
    </lineage>
</organism>
<comment type="caution">
    <text evidence="1">The sequence shown here is derived from an EMBL/GenBank/DDBJ whole genome shotgun (WGS) entry which is preliminary data.</text>
</comment>
<dbReference type="AlphaFoldDB" id="A0A2A5T6I5"/>
<dbReference type="RefSeq" id="WP_158523585.1">
    <property type="nucleotide sequence ID" value="NZ_CAWNJE010000005.1"/>
</dbReference>
<protein>
    <submittedName>
        <fullName evidence="1">Mobile element protein</fullName>
    </submittedName>
</protein>
<proteinExistence type="predicted"/>
<name>A0A2A5T6I5_9GAMM</name>
<reference evidence="2" key="1">
    <citation type="submission" date="2017-04" db="EMBL/GenBank/DDBJ databases">
        <title>Genome evolution of the luminous symbionts of deep sea anglerfish.</title>
        <authorList>
            <person name="Hendry T.A."/>
        </authorList>
    </citation>
    <scope>NUCLEOTIDE SEQUENCE [LARGE SCALE GENOMIC DNA]</scope>
</reference>
<dbReference type="Proteomes" id="UP000219020">
    <property type="component" value="Unassembled WGS sequence"/>
</dbReference>
<keyword evidence="2" id="KW-1185">Reference proteome</keyword>
<sequence length="56" mass="6374">MVQAIKEEVQSLLDNFTSLQANGKQGVVRNDHFPERYLQTGFGDINVKVPKIQDRT</sequence>